<protein>
    <submittedName>
        <fullName evidence="2">Uncharacterized protein</fullName>
    </submittedName>
</protein>
<dbReference type="EMBL" id="AMCI01000627">
    <property type="protein sequence ID" value="EJX08429.1"/>
    <property type="molecule type" value="Genomic_DNA"/>
</dbReference>
<feature type="region of interest" description="Disordered" evidence="1">
    <location>
        <begin position="1"/>
        <end position="29"/>
    </location>
</feature>
<gene>
    <name evidence="2" type="ORF">EVA_03464</name>
</gene>
<evidence type="ECO:0000256" key="1">
    <source>
        <dbReference type="SAM" id="MobiDB-lite"/>
    </source>
</evidence>
<sequence length="68" mass="7356">MSTNSLPFLQDKAAIPQPTKIPRNRGSPSKPNFFFIPSASIFNLSKPGIMSNNLLMPTAKGKKPAQKG</sequence>
<accession>J9GLT5</accession>
<dbReference type="AlphaFoldDB" id="J9GLT5"/>
<organism evidence="2">
    <name type="scientific">gut metagenome</name>
    <dbReference type="NCBI Taxonomy" id="749906"/>
    <lineage>
        <taxon>unclassified sequences</taxon>
        <taxon>metagenomes</taxon>
        <taxon>organismal metagenomes</taxon>
    </lineage>
</organism>
<evidence type="ECO:0000313" key="2">
    <source>
        <dbReference type="EMBL" id="EJX08429.1"/>
    </source>
</evidence>
<proteinExistence type="predicted"/>
<reference evidence="2" key="1">
    <citation type="journal article" date="2012" name="PLoS ONE">
        <title>Gene sets for utilization of primary and secondary nutrition supplies in the distal gut of endangered iberian lynx.</title>
        <authorList>
            <person name="Alcaide M."/>
            <person name="Messina E."/>
            <person name="Richter M."/>
            <person name="Bargiela R."/>
            <person name="Peplies J."/>
            <person name="Huws S.A."/>
            <person name="Newbold C.J."/>
            <person name="Golyshin P.N."/>
            <person name="Simon M.A."/>
            <person name="Lopez G."/>
            <person name="Yakimov M.M."/>
            <person name="Ferrer M."/>
        </authorList>
    </citation>
    <scope>NUCLEOTIDE SEQUENCE</scope>
</reference>
<name>J9GLT5_9ZZZZ</name>
<comment type="caution">
    <text evidence="2">The sequence shown here is derived from an EMBL/GenBank/DDBJ whole genome shotgun (WGS) entry which is preliminary data.</text>
</comment>